<evidence type="ECO:0000313" key="11">
    <source>
        <dbReference type="Proteomes" id="UP000803844"/>
    </source>
</evidence>
<evidence type="ECO:0000313" key="10">
    <source>
        <dbReference type="EMBL" id="KAF3766920.1"/>
    </source>
</evidence>
<evidence type="ECO:0000256" key="4">
    <source>
        <dbReference type="ARBA" id="ARBA00022759"/>
    </source>
</evidence>
<dbReference type="GO" id="GO:0016787">
    <property type="term" value="F:hydrolase activity"/>
    <property type="evidence" value="ECO:0007669"/>
    <property type="project" value="UniProtKB-KW"/>
</dbReference>
<evidence type="ECO:0000256" key="9">
    <source>
        <dbReference type="SAM" id="SignalP"/>
    </source>
</evidence>
<dbReference type="PANTHER" id="PTHR42104:SF1">
    <property type="entry name" value="EXTRACELLULAR GUANYL-SPECIFIC RIBONUCLEASE RNTA (AFU_ORTHOLOGUE AFUA_4G03230)"/>
    <property type="match status" value="1"/>
</dbReference>
<dbReference type="PANTHER" id="PTHR42104">
    <property type="entry name" value="EXTRACELLULAR GUANYL-SPECIFIC RIBONUCLEASE RNTA (AFU_ORTHOLOGUE AFUA_4G03230)"/>
    <property type="match status" value="1"/>
</dbReference>
<dbReference type="SUPFAM" id="SSF53933">
    <property type="entry name" value="Microbial ribonucleases"/>
    <property type="match status" value="1"/>
</dbReference>
<dbReference type="GO" id="GO:0003723">
    <property type="term" value="F:RNA binding"/>
    <property type="evidence" value="ECO:0007669"/>
    <property type="project" value="InterPro"/>
</dbReference>
<keyword evidence="3" id="KW-0540">Nuclease</keyword>
<evidence type="ECO:0000256" key="6">
    <source>
        <dbReference type="ARBA" id="ARBA00023157"/>
    </source>
</evidence>
<keyword evidence="6" id="KW-1015">Disulfide bond</keyword>
<comment type="caution">
    <text evidence="10">The sequence shown here is derived from an EMBL/GenBank/DDBJ whole genome shotgun (WGS) entry which is preliminary data.</text>
</comment>
<dbReference type="EC" id="4.6.1.24" evidence="2"/>
<dbReference type="OrthoDB" id="5425539at2759"/>
<feature type="chain" id="PRO_5040216921" description="ribonuclease T1" evidence="9">
    <location>
        <begin position="24"/>
        <end position="134"/>
    </location>
</feature>
<accession>A0A9P4Y6D0</accession>
<dbReference type="InterPro" id="IPR000026">
    <property type="entry name" value="N1-like"/>
</dbReference>
<evidence type="ECO:0000256" key="1">
    <source>
        <dbReference type="ARBA" id="ARBA00009006"/>
    </source>
</evidence>
<dbReference type="Proteomes" id="UP000803844">
    <property type="component" value="Unassembled WGS sequence"/>
</dbReference>
<dbReference type="CDD" id="cd00606">
    <property type="entry name" value="fungal_RNase"/>
    <property type="match status" value="1"/>
</dbReference>
<dbReference type="GeneID" id="63837409"/>
<evidence type="ECO:0000256" key="3">
    <source>
        <dbReference type="ARBA" id="ARBA00022722"/>
    </source>
</evidence>
<reference evidence="10" key="1">
    <citation type="journal article" date="2020" name="Phytopathology">
        <title>Genome sequence of the chestnut blight fungus Cryphonectria parasitica EP155: A fundamental resource for an archetypical invasive plant pathogen.</title>
        <authorList>
            <person name="Crouch J.A."/>
            <person name="Dawe A."/>
            <person name="Aerts A."/>
            <person name="Barry K."/>
            <person name="Churchill A.C.L."/>
            <person name="Grimwood J."/>
            <person name="Hillman B."/>
            <person name="Milgroom M.G."/>
            <person name="Pangilinan J."/>
            <person name="Smith M."/>
            <person name="Salamov A."/>
            <person name="Schmutz J."/>
            <person name="Yadav J."/>
            <person name="Grigoriev I.V."/>
            <person name="Nuss D."/>
        </authorList>
    </citation>
    <scope>NUCLEOTIDE SEQUENCE</scope>
    <source>
        <strain evidence="10">EP155</strain>
    </source>
</reference>
<evidence type="ECO:0000256" key="7">
    <source>
        <dbReference type="ARBA" id="ARBA00023239"/>
    </source>
</evidence>
<protein>
    <recommendedName>
        <fullName evidence="2">ribonuclease T1</fullName>
        <ecNumber evidence="2">4.6.1.24</ecNumber>
    </recommendedName>
</protein>
<keyword evidence="5" id="KW-0378">Hydrolase</keyword>
<gene>
    <name evidence="10" type="ORF">M406DRAFT_328034</name>
</gene>
<keyword evidence="11" id="KW-1185">Reference proteome</keyword>
<dbReference type="GO" id="GO:0046589">
    <property type="term" value="F:ribonuclease T1 activity"/>
    <property type="evidence" value="ECO:0007669"/>
    <property type="project" value="UniProtKB-EC"/>
</dbReference>
<keyword evidence="4" id="KW-0255">Endonuclease</keyword>
<keyword evidence="7" id="KW-0456">Lyase</keyword>
<evidence type="ECO:0000256" key="2">
    <source>
        <dbReference type="ARBA" id="ARBA00012549"/>
    </source>
</evidence>
<comment type="catalytic activity">
    <reaction evidence="8">
        <text>[RNA] containing guanosine + H2O = an [RNA fragment]-3'-guanosine-3'-phosphate + a 5'-hydroxy-ribonucleotide-3'-[RNA fragment].</text>
        <dbReference type="EC" id="4.6.1.24"/>
    </reaction>
</comment>
<feature type="signal peptide" evidence="9">
    <location>
        <begin position="1"/>
        <end position="23"/>
    </location>
</feature>
<proteinExistence type="inferred from homology"/>
<dbReference type="InterPro" id="IPR016191">
    <property type="entry name" value="Ribonuclease/ribotoxin"/>
</dbReference>
<dbReference type="Pfam" id="PF00545">
    <property type="entry name" value="Ribonuclease"/>
    <property type="match status" value="1"/>
</dbReference>
<evidence type="ECO:0000256" key="8">
    <source>
        <dbReference type="ARBA" id="ARBA00034015"/>
    </source>
</evidence>
<dbReference type="EMBL" id="MU032346">
    <property type="protein sequence ID" value="KAF3766920.1"/>
    <property type="molecule type" value="Genomic_DNA"/>
</dbReference>
<evidence type="ECO:0000256" key="5">
    <source>
        <dbReference type="ARBA" id="ARBA00022801"/>
    </source>
</evidence>
<keyword evidence="9" id="KW-0732">Signal</keyword>
<dbReference type="RefSeq" id="XP_040777881.1">
    <property type="nucleotide sequence ID" value="XM_040920280.1"/>
</dbReference>
<organism evidence="10 11">
    <name type="scientific">Cryphonectria parasitica (strain ATCC 38755 / EP155)</name>
    <dbReference type="NCBI Taxonomy" id="660469"/>
    <lineage>
        <taxon>Eukaryota</taxon>
        <taxon>Fungi</taxon>
        <taxon>Dikarya</taxon>
        <taxon>Ascomycota</taxon>
        <taxon>Pezizomycotina</taxon>
        <taxon>Sordariomycetes</taxon>
        <taxon>Sordariomycetidae</taxon>
        <taxon>Diaporthales</taxon>
        <taxon>Cryphonectriaceae</taxon>
        <taxon>Cryphonectria-Endothia species complex</taxon>
        <taxon>Cryphonectria</taxon>
    </lineage>
</organism>
<sequence>MMFKTLLLAAVGASALSLPVVSSAEVERRETCVYTCGSVCYWQSDIDAALAQGYSDYKSGTAPGGYPHEYEDYEGFSFPSSGPWYEFPILSSYSVYTGGAPGADRVIFDSKGTFDSLITHTGASGDDFLACKKD</sequence>
<dbReference type="AlphaFoldDB" id="A0A9P4Y6D0"/>
<dbReference type="Gene3D" id="3.10.450.30">
    <property type="entry name" value="Microbial ribonucleases"/>
    <property type="match status" value="1"/>
</dbReference>
<comment type="similarity">
    <text evidence="1">Belongs to the ribonuclease N1/T1 family.</text>
</comment>
<name>A0A9P4Y6D0_CRYP1</name>